<dbReference type="AlphaFoldDB" id="A0A314UD79"/>
<protein>
    <submittedName>
        <fullName evidence="1">Myosin-9</fullName>
    </submittedName>
</protein>
<comment type="caution">
    <text evidence="1">The sequence shown here is derived from an EMBL/GenBank/DDBJ whole genome shotgun (WGS) entry which is preliminary data.</text>
</comment>
<evidence type="ECO:0000313" key="2">
    <source>
        <dbReference type="Proteomes" id="UP000250321"/>
    </source>
</evidence>
<dbReference type="PANTHER" id="PTHR34937:SF1">
    <property type="entry name" value="PARAMYOSIN"/>
    <property type="match status" value="1"/>
</dbReference>
<dbReference type="OrthoDB" id="1682775at2759"/>
<evidence type="ECO:0000313" key="1">
    <source>
        <dbReference type="EMBL" id="PQM35433.1"/>
    </source>
</evidence>
<reference evidence="1 2" key="1">
    <citation type="submission" date="2018-02" db="EMBL/GenBank/DDBJ databases">
        <title>Draft genome of wild Prunus yedoensis var. nudiflora.</title>
        <authorList>
            <person name="Baek S."/>
            <person name="Kim J.-H."/>
            <person name="Choi K."/>
            <person name="Kim G.-B."/>
            <person name="Cho A."/>
            <person name="Jang H."/>
            <person name="Shin C.-H."/>
            <person name="Yu H.-J."/>
            <person name="Mun J.-H."/>
        </authorList>
    </citation>
    <scope>NUCLEOTIDE SEQUENCE [LARGE SCALE GENOMIC DNA]</scope>
    <source>
        <strain evidence="2">cv. Jeju island</strain>
        <tissue evidence="1">Leaf</tissue>
    </source>
</reference>
<dbReference type="PANTHER" id="PTHR34937">
    <property type="entry name" value="OS08G0559800 PROTEIN"/>
    <property type="match status" value="1"/>
</dbReference>
<name>A0A314UD79_PRUYE</name>
<dbReference type="InterPro" id="IPR040300">
    <property type="entry name" value="At3g49055-like"/>
</dbReference>
<dbReference type="Proteomes" id="UP000250321">
    <property type="component" value="Unassembled WGS sequence"/>
</dbReference>
<keyword evidence="2" id="KW-1185">Reference proteome</keyword>
<gene>
    <name evidence="1" type="ORF">Pyn_18627</name>
</gene>
<dbReference type="EMBL" id="PJQY01003673">
    <property type="protein sequence ID" value="PQM35433.1"/>
    <property type="molecule type" value="Genomic_DNA"/>
</dbReference>
<organism evidence="1 2">
    <name type="scientific">Prunus yedoensis var. nudiflora</name>
    <dbReference type="NCBI Taxonomy" id="2094558"/>
    <lineage>
        <taxon>Eukaryota</taxon>
        <taxon>Viridiplantae</taxon>
        <taxon>Streptophyta</taxon>
        <taxon>Embryophyta</taxon>
        <taxon>Tracheophyta</taxon>
        <taxon>Spermatophyta</taxon>
        <taxon>Magnoliopsida</taxon>
        <taxon>eudicotyledons</taxon>
        <taxon>Gunneridae</taxon>
        <taxon>Pentapetalae</taxon>
        <taxon>rosids</taxon>
        <taxon>fabids</taxon>
        <taxon>Rosales</taxon>
        <taxon>Rosaceae</taxon>
        <taxon>Amygdaloideae</taxon>
        <taxon>Amygdaleae</taxon>
        <taxon>Prunus</taxon>
    </lineage>
</organism>
<accession>A0A314UD79</accession>
<sequence>MCEAIGRGVKERDGLRSDIGNSTHMLMSGIDKISGKKYTTGLPAVAYGLSSERMRLWKSLLDRLIPRPSQKETREQMDQRNYEIAIEISSWSQIGG</sequence>
<dbReference type="STRING" id="2094558.A0A314UD79"/>
<proteinExistence type="predicted"/>